<feature type="binding site" evidence="5">
    <location>
        <position position="312"/>
    </location>
    <ligand>
        <name>S-adenosyl-L-methionine</name>
        <dbReference type="ChEBI" id="CHEBI:59789"/>
    </ligand>
</feature>
<dbReference type="Gene3D" id="3.40.50.150">
    <property type="entry name" value="Vaccinia Virus protein VP39"/>
    <property type="match status" value="1"/>
</dbReference>
<dbReference type="Pfam" id="PF01189">
    <property type="entry name" value="Methyltr_RsmB-F"/>
    <property type="match status" value="1"/>
</dbReference>
<evidence type="ECO:0000256" key="2">
    <source>
        <dbReference type="ARBA" id="ARBA00022679"/>
    </source>
</evidence>
<dbReference type="SUPFAM" id="SSF53335">
    <property type="entry name" value="S-adenosyl-L-methionine-dependent methyltransferases"/>
    <property type="match status" value="1"/>
</dbReference>
<keyword evidence="8" id="KW-1185">Reference proteome</keyword>
<dbReference type="PRINTS" id="PR02008">
    <property type="entry name" value="RCMTFAMILY"/>
</dbReference>
<feature type="domain" description="SAM-dependent MTase RsmB/NOP-type" evidence="6">
    <location>
        <begin position="143"/>
        <end position="433"/>
    </location>
</feature>
<protein>
    <submittedName>
        <fullName evidence="7">Transcription antitermination factor NusB</fullName>
    </submittedName>
</protein>
<sequence length="434" mass="45394">MAQEDRKSAAPGGQAARKAAVGLLVAVLEEGQLLAAAVDAEGGPLAGLAPDDRARAQRLASETLRHLGPTDAVLKPFVRKPPPPAARNLLRLSVVELCHLGAAAHGVVDSAVSLAGSDPATARLKGLVNAVLRRVAEDGPEIWARQQAQRLPNWLRGRLQSAYGGKVTAAIEVAHAVGAPLDLTAREAAALAETLGGDLQPTGSVRLKGSRQVSGLPGYDTGAFWVQDAAAALPARLLAAKPGETVLDLCAAPGGKTLQLAAAGASVTALDASESRLRRLHDNLRRTGLGAEVVVADALAWEGGAYDAVLLDAPCSATGTIRRHPDLPFVKQSSDIRGLADLQRQMLDRALAWVKPGGRLVYCTCSLLPEEGEDQIAGLLERTPGLRVDHDGLNALPGLEPGWLGPLGLRLRPDYWAERGGMDGFFITLLRPEA</sequence>
<dbReference type="InterPro" id="IPR035926">
    <property type="entry name" value="NusB-like_sf"/>
</dbReference>
<keyword evidence="3 5" id="KW-0949">S-adenosyl-L-methionine</keyword>
<dbReference type="InterPro" id="IPR023267">
    <property type="entry name" value="RCMT"/>
</dbReference>
<dbReference type="PANTHER" id="PTHR22807">
    <property type="entry name" value="NOP2 YEAST -RELATED NOL1/NOP2/FMU SUN DOMAIN-CONTAINING"/>
    <property type="match status" value="1"/>
</dbReference>
<evidence type="ECO:0000256" key="5">
    <source>
        <dbReference type="PROSITE-ProRule" id="PRU01023"/>
    </source>
</evidence>
<reference evidence="7 8" key="1">
    <citation type="submission" date="2024-07" db="EMBL/GenBank/DDBJ databases">
        <authorList>
            <person name="Kang M."/>
        </authorList>
    </citation>
    <scope>NUCLEOTIDE SEQUENCE [LARGE SCALE GENOMIC DNA]</scope>
    <source>
        <strain evidence="7 8">DFM31</strain>
    </source>
</reference>
<dbReference type="EMBL" id="JBFBVU010000019">
    <property type="protein sequence ID" value="MEV8467904.1"/>
    <property type="molecule type" value="Genomic_DNA"/>
</dbReference>
<evidence type="ECO:0000313" key="8">
    <source>
        <dbReference type="Proteomes" id="UP001553161"/>
    </source>
</evidence>
<keyword evidence="4 5" id="KW-0694">RNA-binding</keyword>
<dbReference type="Pfam" id="PF01029">
    <property type="entry name" value="NusB"/>
    <property type="match status" value="1"/>
</dbReference>
<feature type="binding site" evidence="5">
    <location>
        <position position="271"/>
    </location>
    <ligand>
        <name>S-adenosyl-L-methionine</name>
        <dbReference type="ChEBI" id="CHEBI:59789"/>
    </ligand>
</feature>
<name>A0ABV3L8K0_9RHOB</name>
<dbReference type="InterPro" id="IPR001678">
    <property type="entry name" value="MeTrfase_RsmB-F_NOP2_dom"/>
</dbReference>
<dbReference type="SUPFAM" id="SSF48013">
    <property type="entry name" value="NusB-like"/>
    <property type="match status" value="1"/>
</dbReference>
<dbReference type="InterPro" id="IPR049560">
    <property type="entry name" value="MeTrfase_RsmB-F_NOP2_cat"/>
</dbReference>
<dbReference type="PANTHER" id="PTHR22807:SF61">
    <property type="entry name" value="NOL1_NOP2_SUN FAMILY PROTEIN _ ANTITERMINATION NUSB DOMAIN-CONTAINING PROTEIN"/>
    <property type="match status" value="1"/>
</dbReference>
<dbReference type="Proteomes" id="UP001553161">
    <property type="component" value="Unassembled WGS sequence"/>
</dbReference>
<accession>A0ABV3L8K0</accession>
<feature type="binding site" evidence="5">
    <location>
        <begin position="250"/>
        <end position="256"/>
    </location>
    <ligand>
        <name>S-adenosyl-L-methionine</name>
        <dbReference type="ChEBI" id="CHEBI:59789"/>
    </ligand>
</feature>
<dbReference type="CDD" id="cd02440">
    <property type="entry name" value="AdoMet_MTases"/>
    <property type="match status" value="1"/>
</dbReference>
<comment type="caution">
    <text evidence="7">The sequence shown here is derived from an EMBL/GenBank/DDBJ whole genome shotgun (WGS) entry which is preliminary data.</text>
</comment>
<proteinExistence type="inferred from homology"/>
<dbReference type="PROSITE" id="PS51686">
    <property type="entry name" value="SAM_MT_RSMB_NOP"/>
    <property type="match status" value="1"/>
</dbReference>
<dbReference type="InterPro" id="IPR006027">
    <property type="entry name" value="NusB_RsmB_TIM44"/>
</dbReference>
<feature type="active site" description="Nucleophile" evidence="5">
    <location>
        <position position="365"/>
    </location>
</feature>
<comment type="similarity">
    <text evidence="5">Belongs to the class I-like SAM-binding methyltransferase superfamily. RsmB/NOP family.</text>
</comment>
<comment type="caution">
    <text evidence="5">Lacks conserved residue(s) required for the propagation of feature annotation.</text>
</comment>
<evidence type="ECO:0000313" key="7">
    <source>
        <dbReference type="EMBL" id="MEV8467904.1"/>
    </source>
</evidence>
<organism evidence="7 8">
    <name type="scientific">Meridianimarinicoccus marinus</name>
    <dbReference type="NCBI Taxonomy" id="3231483"/>
    <lineage>
        <taxon>Bacteria</taxon>
        <taxon>Pseudomonadati</taxon>
        <taxon>Pseudomonadota</taxon>
        <taxon>Alphaproteobacteria</taxon>
        <taxon>Rhodobacterales</taxon>
        <taxon>Paracoccaceae</taxon>
        <taxon>Meridianimarinicoccus</taxon>
    </lineage>
</organism>
<dbReference type="RefSeq" id="WP_366193817.1">
    <property type="nucleotide sequence ID" value="NZ_JBFBVU010000019.1"/>
</dbReference>
<gene>
    <name evidence="7" type="ORF">AB0T83_14085</name>
</gene>
<dbReference type="InterPro" id="IPR029063">
    <property type="entry name" value="SAM-dependent_MTases_sf"/>
</dbReference>
<evidence type="ECO:0000259" key="6">
    <source>
        <dbReference type="PROSITE" id="PS51686"/>
    </source>
</evidence>
<evidence type="ECO:0000256" key="4">
    <source>
        <dbReference type="ARBA" id="ARBA00022884"/>
    </source>
</evidence>
<evidence type="ECO:0000256" key="1">
    <source>
        <dbReference type="ARBA" id="ARBA00022603"/>
    </source>
</evidence>
<keyword evidence="1 5" id="KW-0489">Methyltransferase</keyword>
<dbReference type="Gene3D" id="1.10.940.10">
    <property type="entry name" value="NusB-like"/>
    <property type="match status" value="1"/>
</dbReference>
<evidence type="ECO:0000256" key="3">
    <source>
        <dbReference type="ARBA" id="ARBA00022691"/>
    </source>
</evidence>
<keyword evidence="2 5" id="KW-0808">Transferase</keyword>